<reference evidence="1 2" key="2">
    <citation type="submission" date="2020-04" db="EMBL/GenBank/DDBJ databases">
        <title>Genome sequencing and assembly of multiple isolates from the Colletotrichum gloeosporioides species complex.</title>
        <authorList>
            <person name="Gan P."/>
            <person name="Shirasu K."/>
        </authorList>
    </citation>
    <scope>NUCLEOTIDE SEQUENCE [LARGE SCALE GENOMIC DNA]</scope>
    <source>
        <strain evidence="1 2">Nara gc5</strain>
    </source>
</reference>
<proteinExistence type="predicted"/>
<protein>
    <submittedName>
        <fullName evidence="1">Uncharacterized protein</fullName>
    </submittedName>
</protein>
<dbReference type="InParanoid" id="A0A7J6IDF4"/>
<evidence type="ECO:0000313" key="1">
    <source>
        <dbReference type="EMBL" id="KAF4474368.1"/>
    </source>
</evidence>
<reference evidence="1 2" key="1">
    <citation type="submission" date="2012-08" db="EMBL/GenBank/DDBJ databases">
        <authorList>
            <person name="Gan P.H.P."/>
            <person name="Ikeda K."/>
            <person name="Irieda H."/>
            <person name="Narusaka M."/>
            <person name="O'Connell R.J."/>
            <person name="Narusaka Y."/>
            <person name="Takano Y."/>
            <person name="Kubo Y."/>
            <person name="Shirasu K."/>
        </authorList>
    </citation>
    <scope>NUCLEOTIDE SEQUENCE [LARGE SCALE GENOMIC DNA]</scope>
    <source>
        <strain evidence="1 2">Nara gc5</strain>
    </source>
</reference>
<name>A0A7J6IDF4_COLFN</name>
<dbReference type="EMBL" id="ANPB02000011">
    <property type="protein sequence ID" value="KAF4474368.1"/>
    <property type="molecule type" value="Genomic_DNA"/>
</dbReference>
<dbReference type="AlphaFoldDB" id="A0A7J6IDF4"/>
<organism evidence="1 2">
    <name type="scientific">Colletotrichum fructicola (strain Nara gc5)</name>
    <name type="common">Anthracnose fungus</name>
    <name type="synonym">Colletotrichum gloeosporioides (strain Nara gc5)</name>
    <dbReference type="NCBI Taxonomy" id="1213859"/>
    <lineage>
        <taxon>Eukaryota</taxon>
        <taxon>Fungi</taxon>
        <taxon>Dikarya</taxon>
        <taxon>Ascomycota</taxon>
        <taxon>Pezizomycotina</taxon>
        <taxon>Sordariomycetes</taxon>
        <taxon>Hypocreomycetidae</taxon>
        <taxon>Glomerellales</taxon>
        <taxon>Glomerellaceae</taxon>
        <taxon>Colletotrichum</taxon>
        <taxon>Colletotrichum gloeosporioides species complex</taxon>
    </lineage>
</organism>
<dbReference type="OrthoDB" id="4838661at2759"/>
<dbReference type="GeneID" id="43610068"/>
<dbReference type="Proteomes" id="UP000011096">
    <property type="component" value="Unassembled WGS sequence"/>
</dbReference>
<accession>A0A7J6IDF4</accession>
<evidence type="ECO:0000313" key="2">
    <source>
        <dbReference type="Proteomes" id="UP000011096"/>
    </source>
</evidence>
<gene>
    <name evidence="1" type="ORF">CGGC5_v016965</name>
</gene>
<dbReference type="RefSeq" id="XP_031877561.1">
    <property type="nucleotide sequence ID" value="XM_032025919.1"/>
</dbReference>
<comment type="caution">
    <text evidence="1">The sequence shown here is derived from an EMBL/GenBank/DDBJ whole genome shotgun (WGS) entry which is preliminary data.</text>
</comment>
<keyword evidence="2" id="KW-1185">Reference proteome</keyword>
<sequence>MPSRQKPPKRDRTNENCDKAAKNIMWRCEQIRRRYGADMYIQVRYKNRHYEYSSSNDESFPRSRAELKGVYPILVAKSPMDFEDTRCQSEVKDPSG</sequence>